<evidence type="ECO:0000313" key="2">
    <source>
        <dbReference type="Proteomes" id="UP000219327"/>
    </source>
</evidence>
<dbReference type="SUPFAM" id="SSF54197">
    <property type="entry name" value="HIT-like"/>
    <property type="match status" value="1"/>
</dbReference>
<dbReference type="Proteomes" id="UP000219327">
    <property type="component" value="Unassembled WGS sequence"/>
</dbReference>
<proteinExistence type="predicted"/>
<organism evidence="1 2">
    <name type="scientific">OM182 bacterium MED-G24</name>
    <dbReference type="NCBI Taxonomy" id="1986255"/>
    <lineage>
        <taxon>Bacteria</taxon>
        <taxon>Pseudomonadati</taxon>
        <taxon>Pseudomonadota</taxon>
        <taxon>Gammaproteobacteria</taxon>
        <taxon>OMG group</taxon>
        <taxon>OM182 clade</taxon>
    </lineage>
</organism>
<comment type="caution">
    <text evidence="1">The sequence shown here is derived from an EMBL/GenBank/DDBJ whole genome shotgun (WGS) entry which is preliminary data.</text>
</comment>
<dbReference type="EMBL" id="NTKD01000052">
    <property type="protein sequence ID" value="PDH37155.1"/>
    <property type="molecule type" value="Genomic_DNA"/>
</dbReference>
<dbReference type="AlphaFoldDB" id="A0A2A5WKU2"/>
<dbReference type="InterPro" id="IPR036265">
    <property type="entry name" value="HIT-like_sf"/>
</dbReference>
<accession>A0A2A5WKU2</accession>
<name>A0A2A5WKU2_9GAMM</name>
<sequence length="131" mass="15154">MERYVELLLVRGSRARLRVQMIICTPSSNLSCSDDHDKPPLTTTRMRQDLLQVIKNIVVLIGYRVNYSVLGNKEAALHAHINPRYEDEPEKTRGKMLPPYFKNPVPYYAGRDAGIMKAIHEYFQDHGLIRE</sequence>
<gene>
    <name evidence="1" type="ORF">CNE99_08485</name>
</gene>
<dbReference type="Gene3D" id="3.30.428.10">
    <property type="entry name" value="HIT-like"/>
    <property type="match status" value="1"/>
</dbReference>
<evidence type="ECO:0008006" key="3">
    <source>
        <dbReference type="Google" id="ProtNLM"/>
    </source>
</evidence>
<reference evidence="1 2" key="1">
    <citation type="submission" date="2017-08" db="EMBL/GenBank/DDBJ databases">
        <title>Fine stratification of microbial communities through a metagenomic profile of the photic zone.</title>
        <authorList>
            <person name="Haro-Moreno J.M."/>
            <person name="Lopez-Perez M."/>
            <person name="De La Torre J."/>
            <person name="Picazo A."/>
            <person name="Camacho A."/>
            <person name="Rodriguez-Valera F."/>
        </authorList>
    </citation>
    <scope>NUCLEOTIDE SEQUENCE [LARGE SCALE GENOMIC DNA]</scope>
    <source>
        <strain evidence="1">MED-G24</strain>
    </source>
</reference>
<evidence type="ECO:0000313" key="1">
    <source>
        <dbReference type="EMBL" id="PDH37155.1"/>
    </source>
</evidence>
<protein>
    <recommendedName>
        <fullName evidence="3">HIT domain-containing protein</fullName>
    </recommendedName>
</protein>